<evidence type="ECO:0000256" key="5">
    <source>
        <dbReference type="ARBA" id="ARBA00022692"/>
    </source>
</evidence>
<feature type="transmembrane region" description="Helical" evidence="8">
    <location>
        <begin position="12"/>
        <end position="32"/>
    </location>
</feature>
<dbReference type="SUPFAM" id="SSF81345">
    <property type="entry name" value="ABC transporter involved in vitamin B12 uptake, BtuC"/>
    <property type="match status" value="1"/>
</dbReference>
<sequence length="336" mass="36157">MTGGKTKKWSIMILIYISPVLLLLLSLALGRYPLNLIDVFQSTFFHKTSASSVETSVVWLIRFPRAIIGFLIGGSLALSGATLQGVFRNPLVDSGMLGVNSGAGFGAVLAIILFNQGSITTLIFSFAFGLLAVGMAFAIGGFYKQSSTIMLILGGVIVSSLFSALISFGKYIADPFDELPEIVFWLMGSLANVSYDELKFIWLPVLIGVPVILYYRRQINILSMGDKEATSLGVHTKRLKGILIISCSLITAASVCIAGTIGWVGLIIPHIIRMLIGNDHSKLMPLSFFLGGSFLVCIDILARSLTAAEIPIGILTSLIGAPFYILLLKKTKGGKW</sequence>
<dbReference type="RefSeq" id="WP_194700608.1">
    <property type="nucleotide sequence ID" value="NZ_JADKNH010000002.1"/>
</dbReference>
<evidence type="ECO:0000256" key="6">
    <source>
        <dbReference type="ARBA" id="ARBA00022989"/>
    </source>
</evidence>
<keyword evidence="10" id="KW-1185">Reference proteome</keyword>
<feature type="transmembrane region" description="Helical" evidence="8">
    <location>
        <begin position="150"/>
        <end position="173"/>
    </location>
</feature>
<evidence type="ECO:0000313" key="10">
    <source>
        <dbReference type="Proteomes" id="UP000614200"/>
    </source>
</evidence>
<keyword evidence="4" id="KW-1003">Cell membrane</keyword>
<keyword evidence="6 8" id="KW-1133">Transmembrane helix</keyword>
<evidence type="ECO:0000256" key="7">
    <source>
        <dbReference type="ARBA" id="ARBA00023136"/>
    </source>
</evidence>
<feature type="transmembrane region" description="Helical" evidence="8">
    <location>
        <begin position="63"/>
        <end position="83"/>
    </location>
</feature>
<evidence type="ECO:0000256" key="8">
    <source>
        <dbReference type="SAM" id="Phobius"/>
    </source>
</evidence>
<keyword evidence="5 8" id="KW-0812">Transmembrane</keyword>
<dbReference type="PANTHER" id="PTHR30472:SF70">
    <property type="entry name" value="MOLYBDATE IMPORT SYSTEM PERMEASE PROTEIN MOLB"/>
    <property type="match status" value="1"/>
</dbReference>
<comment type="similarity">
    <text evidence="2">Belongs to the binding-protein-dependent transport system permease family. FecCD subfamily.</text>
</comment>
<name>A0ABR9ZPY0_9FIRM</name>
<dbReference type="Pfam" id="PF01032">
    <property type="entry name" value="FecCD"/>
    <property type="match status" value="1"/>
</dbReference>
<dbReference type="Gene3D" id="1.10.3470.10">
    <property type="entry name" value="ABC transporter involved in vitamin B12 uptake, BtuC"/>
    <property type="match status" value="1"/>
</dbReference>
<keyword evidence="7 8" id="KW-0472">Membrane</keyword>
<feature type="transmembrane region" description="Helical" evidence="8">
    <location>
        <begin position="284"/>
        <end position="302"/>
    </location>
</feature>
<dbReference type="CDD" id="cd06550">
    <property type="entry name" value="TM_ABC_iron-siderophores_like"/>
    <property type="match status" value="1"/>
</dbReference>
<evidence type="ECO:0000256" key="3">
    <source>
        <dbReference type="ARBA" id="ARBA00022448"/>
    </source>
</evidence>
<accession>A0ABR9ZPY0</accession>
<feature type="transmembrane region" description="Helical" evidence="8">
    <location>
        <begin position="193"/>
        <end position="215"/>
    </location>
</feature>
<evidence type="ECO:0000313" key="9">
    <source>
        <dbReference type="EMBL" id="MBF4692376.1"/>
    </source>
</evidence>
<reference evidence="9 10" key="1">
    <citation type="submission" date="2020-11" db="EMBL/GenBank/DDBJ databases">
        <title>Fusibacter basophilias sp. nov.</title>
        <authorList>
            <person name="Qiu D."/>
        </authorList>
    </citation>
    <scope>NUCLEOTIDE SEQUENCE [LARGE SCALE GENOMIC DNA]</scope>
    <source>
        <strain evidence="9 10">Q10-2</strain>
    </source>
</reference>
<feature type="transmembrane region" description="Helical" evidence="8">
    <location>
        <begin position="120"/>
        <end position="143"/>
    </location>
</feature>
<dbReference type="PANTHER" id="PTHR30472">
    <property type="entry name" value="FERRIC ENTEROBACTIN TRANSPORT SYSTEM PERMEASE PROTEIN"/>
    <property type="match status" value="1"/>
</dbReference>
<organism evidence="9 10">
    <name type="scientific">Fusibacter ferrireducens</name>
    <dbReference type="NCBI Taxonomy" id="2785058"/>
    <lineage>
        <taxon>Bacteria</taxon>
        <taxon>Bacillati</taxon>
        <taxon>Bacillota</taxon>
        <taxon>Clostridia</taxon>
        <taxon>Eubacteriales</taxon>
        <taxon>Eubacteriales Family XII. Incertae Sedis</taxon>
        <taxon>Fusibacter</taxon>
    </lineage>
</organism>
<dbReference type="InterPro" id="IPR000522">
    <property type="entry name" value="ABC_transptr_permease_BtuC"/>
</dbReference>
<proteinExistence type="inferred from homology"/>
<feature type="transmembrane region" description="Helical" evidence="8">
    <location>
        <begin position="242"/>
        <end position="272"/>
    </location>
</feature>
<dbReference type="EMBL" id="JADKNH010000002">
    <property type="protein sequence ID" value="MBF4692376.1"/>
    <property type="molecule type" value="Genomic_DNA"/>
</dbReference>
<gene>
    <name evidence="9" type="ORF">ISU02_04575</name>
</gene>
<evidence type="ECO:0000256" key="4">
    <source>
        <dbReference type="ARBA" id="ARBA00022475"/>
    </source>
</evidence>
<dbReference type="InterPro" id="IPR037294">
    <property type="entry name" value="ABC_BtuC-like"/>
</dbReference>
<evidence type="ECO:0000256" key="2">
    <source>
        <dbReference type="ARBA" id="ARBA00007935"/>
    </source>
</evidence>
<comment type="subcellular location">
    <subcellularLocation>
        <location evidence="1">Cell membrane</location>
        <topology evidence="1">Multi-pass membrane protein</topology>
    </subcellularLocation>
</comment>
<protein>
    <submittedName>
        <fullName evidence="9">Iron ABC transporter permease</fullName>
    </submittedName>
</protein>
<feature type="transmembrane region" description="Helical" evidence="8">
    <location>
        <begin position="95"/>
        <end position="114"/>
    </location>
</feature>
<comment type="caution">
    <text evidence="9">The sequence shown here is derived from an EMBL/GenBank/DDBJ whole genome shotgun (WGS) entry which is preliminary data.</text>
</comment>
<feature type="transmembrane region" description="Helical" evidence="8">
    <location>
        <begin position="309"/>
        <end position="327"/>
    </location>
</feature>
<keyword evidence="3" id="KW-0813">Transport</keyword>
<dbReference type="Proteomes" id="UP000614200">
    <property type="component" value="Unassembled WGS sequence"/>
</dbReference>
<evidence type="ECO:0000256" key="1">
    <source>
        <dbReference type="ARBA" id="ARBA00004651"/>
    </source>
</evidence>